<dbReference type="PANTHER" id="PTHR30570">
    <property type="entry name" value="PERIPLASMIC PHOSPHATE BINDING COMPONENT OF PHOSPHATE ABC TRANSPORTER"/>
    <property type="match status" value="1"/>
</dbReference>
<dbReference type="STRING" id="617002.SAMN05660653_02636"/>
<dbReference type="EMBL" id="FMXO01000016">
    <property type="protein sequence ID" value="SDB53290.1"/>
    <property type="molecule type" value="Genomic_DNA"/>
</dbReference>
<name>A0A1G6E7I9_9BACT</name>
<protein>
    <submittedName>
        <fullName evidence="3">Phosphate ABC transporter substrate-binding protein, PhoT family (TC 3.A.1.7.1)</fullName>
    </submittedName>
</protein>
<dbReference type="InterPro" id="IPR050811">
    <property type="entry name" value="Phosphate_ABC_transporter"/>
</dbReference>
<organism evidence="3 4">
    <name type="scientific">Desulfonatronum thiosulfatophilum</name>
    <dbReference type="NCBI Taxonomy" id="617002"/>
    <lineage>
        <taxon>Bacteria</taxon>
        <taxon>Pseudomonadati</taxon>
        <taxon>Thermodesulfobacteriota</taxon>
        <taxon>Desulfovibrionia</taxon>
        <taxon>Desulfovibrionales</taxon>
        <taxon>Desulfonatronaceae</taxon>
        <taxon>Desulfonatronum</taxon>
    </lineage>
</organism>
<evidence type="ECO:0000256" key="1">
    <source>
        <dbReference type="ARBA" id="ARBA00022729"/>
    </source>
</evidence>
<dbReference type="Proteomes" id="UP000198771">
    <property type="component" value="Unassembled WGS sequence"/>
</dbReference>
<gene>
    <name evidence="3" type="ORF">SAMN05660653_02636</name>
</gene>
<dbReference type="PANTHER" id="PTHR30570:SF1">
    <property type="entry name" value="PHOSPHATE-BINDING PROTEIN PSTS"/>
    <property type="match status" value="1"/>
</dbReference>
<dbReference type="Pfam" id="PF12849">
    <property type="entry name" value="PBP_like_2"/>
    <property type="match status" value="1"/>
</dbReference>
<proteinExistence type="predicted"/>
<dbReference type="InterPro" id="IPR024370">
    <property type="entry name" value="PBP_domain"/>
</dbReference>
<dbReference type="SUPFAM" id="SSF53850">
    <property type="entry name" value="Periplasmic binding protein-like II"/>
    <property type="match status" value="1"/>
</dbReference>
<evidence type="ECO:0000313" key="4">
    <source>
        <dbReference type="Proteomes" id="UP000198771"/>
    </source>
</evidence>
<evidence type="ECO:0000313" key="3">
    <source>
        <dbReference type="EMBL" id="SDB53290.1"/>
    </source>
</evidence>
<dbReference type="OrthoDB" id="9783488at2"/>
<feature type="domain" description="PBP" evidence="2">
    <location>
        <begin position="43"/>
        <end position="283"/>
    </location>
</feature>
<dbReference type="Gene3D" id="3.40.190.10">
    <property type="entry name" value="Periplasmic binding protein-like II"/>
    <property type="match status" value="2"/>
</dbReference>
<keyword evidence="1" id="KW-0732">Signal</keyword>
<sequence>MRQMPYAKGMMAGGQARIRALLFQVLALTALAVFLSIPALAQNNDVLRISGATTIQPMVEQLAEEFRERSGQSIRIEGGGSLTGAMAALEGTAHIGMVSRALSEEEKERLEYETIGMDVLVIIVNSRNPLQEVDKQTVVDLFTGRIMNWNDLTSWNRDVVLVNKEMGRSTLELFEAYSGVYHRDNPEDGPNGRVAAQAYEIASNMDGATLVGGIPGAVGYMSLGTSLYLLDKGMPIKILALDGHDPIAGNVLAGGYPIVRELNLVYLKHNESKITPFLDFCRSPRGREVVREFKYLFVD</sequence>
<accession>A0A1G6E7I9</accession>
<dbReference type="RefSeq" id="WP_092122676.1">
    <property type="nucleotide sequence ID" value="NZ_FMXO01000016.1"/>
</dbReference>
<reference evidence="3 4" key="1">
    <citation type="submission" date="2016-10" db="EMBL/GenBank/DDBJ databases">
        <authorList>
            <person name="de Groot N.N."/>
        </authorList>
    </citation>
    <scope>NUCLEOTIDE SEQUENCE [LARGE SCALE GENOMIC DNA]</scope>
    <source>
        <strain evidence="3 4">ASO4-2</strain>
    </source>
</reference>
<dbReference type="AlphaFoldDB" id="A0A1G6E7I9"/>
<evidence type="ECO:0000259" key="2">
    <source>
        <dbReference type="Pfam" id="PF12849"/>
    </source>
</evidence>
<keyword evidence="4" id="KW-1185">Reference proteome</keyword>